<gene>
    <name evidence="1" type="ORF">J2W83_003869</name>
</gene>
<evidence type="ECO:0000313" key="1">
    <source>
        <dbReference type="EMBL" id="MDR6714248.1"/>
    </source>
</evidence>
<sequence>MQISLFAADFVSGKGILRLARCLQRDWPGNNKIKLSAAQNLMSRCLGYVDLHDARKSIDKDDLQFVSLEEIKAQSLRVIDAMLNNTCPGQNIDYAALNDQIEKWPFKHLAIYKILDAPPPTEVCKKTIQSKAFELTTLYINNYDSVISRVQKALGHIPVETTNYYMKHAIGHSRNDLSPDRVEIPIETGECLTCGHSTISTPQKP</sequence>
<keyword evidence="2" id="KW-1185">Reference proteome</keyword>
<accession>A0ACC6K731</accession>
<proteinExistence type="predicted"/>
<organism evidence="1 2">
    <name type="scientific">Pseudomonas hunanensis</name>
    <dbReference type="NCBI Taxonomy" id="1247546"/>
    <lineage>
        <taxon>Bacteria</taxon>
        <taxon>Pseudomonadati</taxon>
        <taxon>Pseudomonadota</taxon>
        <taxon>Gammaproteobacteria</taxon>
        <taxon>Pseudomonadales</taxon>
        <taxon>Pseudomonadaceae</taxon>
        <taxon>Pseudomonas</taxon>
    </lineage>
</organism>
<name>A0ACC6K731_9PSED</name>
<evidence type="ECO:0000313" key="2">
    <source>
        <dbReference type="Proteomes" id="UP001259587"/>
    </source>
</evidence>
<protein>
    <submittedName>
        <fullName evidence="1">Uncharacterized protein</fullName>
    </submittedName>
</protein>
<dbReference type="Proteomes" id="UP001259587">
    <property type="component" value="Unassembled WGS sequence"/>
</dbReference>
<comment type="caution">
    <text evidence="1">The sequence shown here is derived from an EMBL/GenBank/DDBJ whole genome shotgun (WGS) entry which is preliminary data.</text>
</comment>
<reference evidence="1" key="1">
    <citation type="submission" date="2023-07" db="EMBL/GenBank/DDBJ databases">
        <title>Sorghum-associated microbial communities from plants grown in Nebraska, USA.</title>
        <authorList>
            <person name="Schachtman D."/>
        </authorList>
    </citation>
    <scope>NUCLEOTIDE SEQUENCE</scope>
    <source>
        <strain evidence="1">BE56</strain>
    </source>
</reference>
<dbReference type="EMBL" id="JAVDTH010000026">
    <property type="protein sequence ID" value="MDR6714248.1"/>
    <property type="molecule type" value="Genomic_DNA"/>
</dbReference>